<organism evidence="2 3">
    <name type="scientific">Macrostomum lignano</name>
    <dbReference type="NCBI Taxonomy" id="282301"/>
    <lineage>
        <taxon>Eukaryota</taxon>
        <taxon>Metazoa</taxon>
        <taxon>Spiralia</taxon>
        <taxon>Lophotrochozoa</taxon>
        <taxon>Platyhelminthes</taxon>
        <taxon>Rhabditophora</taxon>
        <taxon>Macrostomorpha</taxon>
        <taxon>Macrostomida</taxon>
        <taxon>Macrostomidae</taxon>
        <taxon>Macrostomum</taxon>
    </lineage>
</organism>
<dbReference type="AlphaFoldDB" id="A0A267F2U8"/>
<evidence type="ECO:0000313" key="2">
    <source>
        <dbReference type="EMBL" id="PAA68036.1"/>
    </source>
</evidence>
<keyword evidence="3" id="KW-1185">Reference proteome</keyword>
<feature type="region of interest" description="Disordered" evidence="1">
    <location>
        <begin position="1"/>
        <end position="22"/>
    </location>
</feature>
<dbReference type="EMBL" id="NIVC01001428">
    <property type="protein sequence ID" value="PAA68036.1"/>
    <property type="molecule type" value="Genomic_DNA"/>
</dbReference>
<protein>
    <submittedName>
        <fullName evidence="2">Uncharacterized protein</fullName>
    </submittedName>
</protein>
<name>A0A267F2U8_9PLAT</name>
<proteinExistence type="predicted"/>
<dbReference type="Proteomes" id="UP000215902">
    <property type="component" value="Unassembled WGS sequence"/>
</dbReference>
<accession>A0A267F2U8</accession>
<evidence type="ECO:0000313" key="3">
    <source>
        <dbReference type="Proteomes" id="UP000215902"/>
    </source>
</evidence>
<comment type="caution">
    <text evidence="2">The sequence shown here is derived from an EMBL/GenBank/DDBJ whole genome shotgun (WGS) entry which is preliminary data.</text>
</comment>
<evidence type="ECO:0000256" key="1">
    <source>
        <dbReference type="SAM" id="MobiDB-lite"/>
    </source>
</evidence>
<sequence>MSNRRNQPADVGGVHLDENGEPRPLTEAEELMMEIDRAQNEVRFIAHLHLPPPIGILL</sequence>
<reference evidence="2 3" key="1">
    <citation type="submission" date="2017-06" db="EMBL/GenBank/DDBJ databases">
        <title>A platform for efficient transgenesis in Macrostomum lignano, a flatworm model organism for stem cell research.</title>
        <authorList>
            <person name="Berezikov E."/>
        </authorList>
    </citation>
    <scope>NUCLEOTIDE SEQUENCE [LARGE SCALE GENOMIC DNA]</scope>
    <source>
        <strain evidence="2">DV1</strain>
        <tissue evidence="2">Whole organism</tissue>
    </source>
</reference>
<gene>
    <name evidence="2" type="ORF">BOX15_Mlig011916g1</name>
</gene>